<keyword evidence="2" id="KW-1185">Reference proteome</keyword>
<gene>
    <name evidence="1" type="ORF">Vbra_9362</name>
</gene>
<evidence type="ECO:0000313" key="2">
    <source>
        <dbReference type="Proteomes" id="UP000041254"/>
    </source>
</evidence>
<name>A0A0G4FP30_VITBC</name>
<proteinExistence type="predicted"/>
<protein>
    <submittedName>
        <fullName evidence="1">Uncharacterized protein</fullName>
    </submittedName>
</protein>
<dbReference type="Proteomes" id="UP000041254">
    <property type="component" value="Unassembled WGS sequence"/>
</dbReference>
<dbReference type="VEuPathDB" id="CryptoDB:Vbra_9362"/>
<dbReference type="InParanoid" id="A0A0G4FP30"/>
<dbReference type="AlphaFoldDB" id="A0A0G4FP30"/>
<feature type="non-terminal residue" evidence="1">
    <location>
        <position position="1"/>
    </location>
</feature>
<dbReference type="EMBL" id="CDMY01000475">
    <property type="protein sequence ID" value="CEM15957.1"/>
    <property type="molecule type" value="Genomic_DNA"/>
</dbReference>
<organism evidence="1 2">
    <name type="scientific">Vitrella brassicaformis (strain CCMP3155)</name>
    <dbReference type="NCBI Taxonomy" id="1169540"/>
    <lineage>
        <taxon>Eukaryota</taxon>
        <taxon>Sar</taxon>
        <taxon>Alveolata</taxon>
        <taxon>Colpodellida</taxon>
        <taxon>Vitrellaceae</taxon>
        <taxon>Vitrella</taxon>
    </lineage>
</organism>
<accession>A0A0G4FP30</accession>
<evidence type="ECO:0000313" key="1">
    <source>
        <dbReference type="EMBL" id="CEM15957.1"/>
    </source>
</evidence>
<reference evidence="1 2" key="1">
    <citation type="submission" date="2014-11" db="EMBL/GenBank/DDBJ databases">
        <authorList>
            <person name="Zhu J."/>
            <person name="Qi W."/>
            <person name="Song R."/>
        </authorList>
    </citation>
    <scope>NUCLEOTIDE SEQUENCE [LARGE SCALE GENOMIC DNA]</scope>
</reference>
<sequence length="210" mass="24032">FKAYGDDFQKWKTHFESWASINGLAEVVADEALHERPQLTVVGPMPVPQYDDNGKWTDTYSQQNTEWDLLKHQQKDEIHKRHLLHAELLSACKGNDTAFNLVKNAQIEAAAEDKDPLLKVDGWLSWRALMSKYNQVSPSELSKLHTLIRTYQWKGDASNLEPNLGYMIGKFEELKSLEAQRAKTDEQHKKLVYGLDETDKIAAVKAILPK</sequence>